<dbReference type="KEGG" id="mfa:Mfla_1313"/>
<dbReference type="InterPro" id="IPR044068">
    <property type="entry name" value="CB"/>
</dbReference>
<protein>
    <submittedName>
        <fullName evidence="5">Putative integrase</fullName>
    </submittedName>
</protein>
<evidence type="ECO:0000256" key="1">
    <source>
        <dbReference type="ARBA" id="ARBA00022908"/>
    </source>
</evidence>
<feature type="domain" description="Core-binding (CB)" evidence="4">
    <location>
        <begin position="59"/>
        <end position="137"/>
    </location>
</feature>
<dbReference type="STRING" id="265072.Mfla_1313"/>
<keyword evidence="6" id="KW-1185">Reference proteome</keyword>
<dbReference type="InterPro" id="IPR057084">
    <property type="entry name" value="Int_N"/>
</dbReference>
<dbReference type="RefSeq" id="WP_011479535.1">
    <property type="nucleotide sequence ID" value="NC_007947.1"/>
</dbReference>
<evidence type="ECO:0000256" key="3">
    <source>
        <dbReference type="PROSITE-ProRule" id="PRU01248"/>
    </source>
</evidence>
<proteinExistence type="predicted"/>
<dbReference type="Pfam" id="PF24624">
    <property type="entry name" value="Int_N"/>
    <property type="match status" value="1"/>
</dbReference>
<dbReference type="EMBL" id="CP000284">
    <property type="protein sequence ID" value="ABE49581.1"/>
    <property type="molecule type" value="Genomic_DNA"/>
</dbReference>
<dbReference type="AlphaFoldDB" id="Q1H1Q6"/>
<evidence type="ECO:0000256" key="2">
    <source>
        <dbReference type="ARBA" id="ARBA00023125"/>
    </source>
</evidence>
<dbReference type="PROSITE" id="PS51900">
    <property type="entry name" value="CB"/>
    <property type="match status" value="1"/>
</dbReference>
<dbReference type="Proteomes" id="UP000002440">
    <property type="component" value="Chromosome"/>
</dbReference>
<dbReference type="GO" id="GO:0015074">
    <property type="term" value="P:DNA integration"/>
    <property type="evidence" value="ECO:0007669"/>
    <property type="project" value="UniProtKB-KW"/>
</dbReference>
<dbReference type="eggNOG" id="COG4974">
    <property type="taxonomic scope" value="Bacteria"/>
</dbReference>
<evidence type="ECO:0000259" key="4">
    <source>
        <dbReference type="PROSITE" id="PS51900"/>
    </source>
</evidence>
<evidence type="ECO:0000313" key="5">
    <source>
        <dbReference type="EMBL" id="ABE49581.1"/>
    </source>
</evidence>
<gene>
    <name evidence="5" type="ordered locus">Mfla_1313</name>
</gene>
<dbReference type="Gene3D" id="1.10.150.130">
    <property type="match status" value="1"/>
</dbReference>
<name>Q1H1Q6_METFK</name>
<sequence length="172" mass="20098">MSIKKTPSGWLVDIQPGGRGAKRFRKTLPTKAEALAWEAWVKTQVIQTPAWQPPKKDKRRLSDLVDLWHEHHGQHLKSKNTLPKLKNICKALGNPFVDDFNAEQFAAYRARRLEAGISANFINRDYAYLRAVFNELKRLGYWNKENPLSKIRQFKIEEKELAYLTQDQIRQL</sequence>
<keyword evidence="1" id="KW-0229">DNA integration</keyword>
<dbReference type="InterPro" id="IPR011010">
    <property type="entry name" value="DNA_brk_join_enz"/>
</dbReference>
<dbReference type="GO" id="GO:0003677">
    <property type="term" value="F:DNA binding"/>
    <property type="evidence" value="ECO:0007669"/>
    <property type="project" value="UniProtKB-UniRule"/>
</dbReference>
<evidence type="ECO:0000313" key="6">
    <source>
        <dbReference type="Proteomes" id="UP000002440"/>
    </source>
</evidence>
<reference evidence="5 6" key="1">
    <citation type="submission" date="2006-03" db="EMBL/GenBank/DDBJ databases">
        <title>Complete sequence of Methylobacillus flagellatus KT.</title>
        <authorList>
            <consortium name="US DOE Joint Genome Institute"/>
            <person name="Copeland A."/>
            <person name="Lucas S."/>
            <person name="Lapidus A."/>
            <person name="Barry K."/>
            <person name="Detter J.C."/>
            <person name="Glavina del Rio T."/>
            <person name="Hammon N."/>
            <person name="Israni S."/>
            <person name="Dalin E."/>
            <person name="Tice H."/>
            <person name="Pitluck S."/>
            <person name="Brettin T."/>
            <person name="Bruce D."/>
            <person name="Han C."/>
            <person name="Tapia R."/>
            <person name="Saunders E."/>
            <person name="Gilna P."/>
            <person name="Schmutz J."/>
            <person name="Larimer F."/>
            <person name="Land M."/>
            <person name="Kyrpides N."/>
            <person name="Anderson I."/>
            <person name="Richardson P."/>
        </authorList>
    </citation>
    <scope>NUCLEOTIDE SEQUENCE [LARGE SCALE GENOMIC DNA]</scope>
    <source>
        <strain evidence="6">KT / ATCC 51484 / DSM 6875</strain>
    </source>
</reference>
<accession>Q1H1Q6</accession>
<dbReference type="InterPro" id="IPR010998">
    <property type="entry name" value="Integrase_recombinase_N"/>
</dbReference>
<keyword evidence="2 3" id="KW-0238">DNA-binding</keyword>
<organism evidence="5 6">
    <name type="scientific">Methylobacillus flagellatus (strain ATCC 51484 / DSM 6875 / VKM B-1610 / KT)</name>
    <dbReference type="NCBI Taxonomy" id="265072"/>
    <lineage>
        <taxon>Bacteria</taxon>
        <taxon>Pseudomonadati</taxon>
        <taxon>Pseudomonadota</taxon>
        <taxon>Betaproteobacteria</taxon>
        <taxon>Nitrosomonadales</taxon>
        <taxon>Methylophilaceae</taxon>
        <taxon>Methylobacillus</taxon>
    </lineage>
</organism>
<dbReference type="HOGENOM" id="CLU_027562_44_1_4"/>
<dbReference type="SUPFAM" id="SSF56349">
    <property type="entry name" value="DNA breaking-rejoining enzymes"/>
    <property type="match status" value="1"/>
</dbReference>